<dbReference type="EMBL" id="JBHUMA010000006">
    <property type="protein sequence ID" value="MFD2598978.1"/>
    <property type="molecule type" value="Genomic_DNA"/>
</dbReference>
<accession>A0ABW5NK11</accession>
<dbReference type="RefSeq" id="WP_380869106.1">
    <property type="nucleotide sequence ID" value="NZ_JBHUMA010000006.1"/>
</dbReference>
<reference evidence="5" key="1">
    <citation type="journal article" date="2019" name="Int. J. Syst. Evol. Microbiol.">
        <title>The Global Catalogue of Microorganisms (GCM) 10K type strain sequencing project: providing services to taxonomists for standard genome sequencing and annotation.</title>
        <authorList>
            <consortium name="The Broad Institute Genomics Platform"/>
            <consortium name="The Broad Institute Genome Sequencing Center for Infectious Disease"/>
            <person name="Wu L."/>
            <person name="Ma J."/>
        </authorList>
    </citation>
    <scope>NUCLEOTIDE SEQUENCE [LARGE SCALE GENOMIC DNA]</scope>
    <source>
        <strain evidence="5">KCTC 42248</strain>
    </source>
</reference>
<dbReference type="SUPFAM" id="SSF52172">
    <property type="entry name" value="CheY-like"/>
    <property type="match status" value="1"/>
</dbReference>
<evidence type="ECO:0000259" key="3">
    <source>
        <dbReference type="PROSITE" id="PS50110"/>
    </source>
</evidence>
<feature type="modified residue" description="4-aspartylphosphate" evidence="2">
    <location>
        <position position="54"/>
    </location>
</feature>
<comment type="caution">
    <text evidence="4">The sequence shown here is derived from an EMBL/GenBank/DDBJ whole genome shotgun (WGS) entry which is preliminary data.</text>
</comment>
<dbReference type="InterPro" id="IPR011006">
    <property type="entry name" value="CheY-like_superfamily"/>
</dbReference>
<name>A0ABW5NK11_9SPHI</name>
<gene>
    <name evidence="4" type="ORF">ACFSQ3_08435</name>
</gene>
<proteinExistence type="predicted"/>
<feature type="domain" description="Response regulatory" evidence="3">
    <location>
        <begin position="3"/>
        <end position="120"/>
    </location>
</feature>
<dbReference type="Proteomes" id="UP001597393">
    <property type="component" value="Unassembled WGS sequence"/>
</dbReference>
<dbReference type="SMART" id="SM00448">
    <property type="entry name" value="REC"/>
    <property type="match status" value="1"/>
</dbReference>
<dbReference type="CDD" id="cd17574">
    <property type="entry name" value="REC_OmpR"/>
    <property type="match status" value="1"/>
</dbReference>
<protein>
    <submittedName>
        <fullName evidence="4">Response regulator transcription factor</fullName>
    </submittedName>
</protein>
<dbReference type="InterPro" id="IPR050595">
    <property type="entry name" value="Bact_response_regulator"/>
</dbReference>
<keyword evidence="1 2" id="KW-0597">Phosphoprotein</keyword>
<dbReference type="InterPro" id="IPR001789">
    <property type="entry name" value="Sig_transdc_resp-reg_receiver"/>
</dbReference>
<evidence type="ECO:0000313" key="5">
    <source>
        <dbReference type="Proteomes" id="UP001597393"/>
    </source>
</evidence>
<dbReference type="PANTHER" id="PTHR44591">
    <property type="entry name" value="STRESS RESPONSE REGULATOR PROTEIN 1"/>
    <property type="match status" value="1"/>
</dbReference>
<sequence>MKKILLVEDNEIMQKLIIAILEKEGYHVKMVGNGKDALDLLSAENVDFDLIVTDIMMPYASGFEVLNKVSKLEGKRIPTIIVSSLSNEEMILEGFKLGASDYLTKPIMAGELVLRVKRLLQQF</sequence>
<evidence type="ECO:0000256" key="2">
    <source>
        <dbReference type="PROSITE-ProRule" id="PRU00169"/>
    </source>
</evidence>
<keyword evidence="5" id="KW-1185">Reference proteome</keyword>
<dbReference type="Gene3D" id="3.40.50.2300">
    <property type="match status" value="1"/>
</dbReference>
<dbReference type="PANTHER" id="PTHR44591:SF3">
    <property type="entry name" value="RESPONSE REGULATORY DOMAIN-CONTAINING PROTEIN"/>
    <property type="match status" value="1"/>
</dbReference>
<evidence type="ECO:0000313" key="4">
    <source>
        <dbReference type="EMBL" id="MFD2598978.1"/>
    </source>
</evidence>
<evidence type="ECO:0000256" key="1">
    <source>
        <dbReference type="ARBA" id="ARBA00022553"/>
    </source>
</evidence>
<organism evidence="4 5">
    <name type="scientific">Sphingobacterium corticis</name>
    <dbReference type="NCBI Taxonomy" id="1812823"/>
    <lineage>
        <taxon>Bacteria</taxon>
        <taxon>Pseudomonadati</taxon>
        <taxon>Bacteroidota</taxon>
        <taxon>Sphingobacteriia</taxon>
        <taxon>Sphingobacteriales</taxon>
        <taxon>Sphingobacteriaceae</taxon>
        <taxon>Sphingobacterium</taxon>
    </lineage>
</organism>
<dbReference type="Pfam" id="PF00072">
    <property type="entry name" value="Response_reg"/>
    <property type="match status" value="1"/>
</dbReference>
<dbReference type="PROSITE" id="PS50110">
    <property type="entry name" value="RESPONSE_REGULATORY"/>
    <property type="match status" value="1"/>
</dbReference>